<organism evidence="11 12">
    <name type="scientific">Neorickettsia helminthoeca str. Oregon</name>
    <dbReference type="NCBI Taxonomy" id="1286528"/>
    <lineage>
        <taxon>Bacteria</taxon>
        <taxon>Pseudomonadati</taxon>
        <taxon>Pseudomonadota</taxon>
        <taxon>Alphaproteobacteria</taxon>
        <taxon>Rickettsiales</taxon>
        <taxon>Anaplasmataceae</taxon>
        <taxon>Neorickettsia</taxon>
    </lineage>
</organism>
<protein>
    <submittedName>
        <fullName evidence="11">CcmE family protein</fullName>
    </submittedName>
</protein>
<dbReference type="InterPro" id="IPR036127">
    <property type="entry name" value="CcmE-like_sf"/>
</dbReference>
<evidence type="ECO:0000256" key="1">
    <source>
        <dbReference type="ARBA" id="ARBA00004370"/>
    </source>
</evidence>
<evidence type="ECO:0000256" key="7">
    <source>
        <dbReference type="ARBA" id="ARBA00022989"/>
    </source>
</evidence>
<evidence type="ECO:0000256" key="9">
    <source>
        <dbReference type="ARBA" id="ARBA00023136"/>
    </source>
</evidence>
<proteinExistence type="predicted"/>
<evidence type="ECO:0000256" key="5">
    <source>
        <dbReference type="ARBA" id="ARBA00022748"/>
    </source>
</evidence>
<dbReference type="HOGENOM" id="CLU_079503_1_1_5"/>
<feature type="binding site" description="covalent" evidence="10">
    <location>
        <position position="92"/>
    </location>
    <ligand>
        <name>heme</name>
        <dbReference type="ChEBI" id="CHEBI:30413"/>
    </ligand>
</feature>
<keyword evidence="12" id="KW-1185">Reference proteome</keyword>
<reference evidence="11 12" key="1">
    <citation type="submission" date="2014-03" db="EMBL/GenBank/DDBJ databases">
        <title>Sequencing and Comparison of Genomes and Transcriptome Profiles of Human Ehrlichiosis Agents.</title>
        <authorList>
            <person name="Lin M."/>
            <person name="Daugherty S.C."/>
            <person name="Nagaraj S."/>
            <person name="Cheng Z."/>
            <person name="Xiong Q."/>
            <person name="Lin F.-Y."/>
            <person name="Sengamalay N."/>
            <person name="Ott S."/>
            <person name="Godinez A."/>
            <person name="Tallon L.J."/>
            <person name="Sadzewicz L."/>
            <person name="Fraser C.M."/>
            <person name="Dunning Hotopp J.C."/>
            <person name="Rikihisa Y."/>
        </authorList>
    </citation>
    <scope>NUCLEOTIDE SEQUENCE [LARGE SCALE GENOMIC DNA]</scope>
    <source>
        <strain evidence="11 12">Oregon</strain>
    </source>
</reference>
<dbReference type="PANTHER" id="PTHR34128:SF2">
    <property type="entry name" value="CYTOCHROME C-TYPE BIOGENESIS PROTEIN CCME HOMOLOG, MITOCHONDRIAL"/>
    <property type="match status" value="1"/>
</dbReference>
<dbReference type="STRING" id="1286528.NHE_0793"/>
<dbReference type="GO" id="GO:0020037">
    <property type="term" value="F:heme binding"/>
    <property type="evidence" value="ECO:0007669"/>
    <property type="project" value="InterPro"/>
</dbReference>
<keyword evidence="4 10" id="KW-0479">Metal-binding</keyword>
<keyword evidence="6" id="KW-0735">Signal-anchor</keyword>
<accession>X5HKW3</accession>
<keyword evidence="8 10" id="KW-0408">Iron</keyword>
<dbReference type="InterPro" id="IPR004329">
    <property type="entry name" value="CcmE"/>
</dbReference>
<name>X5HKW3_9RICK</name>
<dbReference type="GO" id="GO:0046872">
    <property type="term" value="F:metal ion binding"/>
    <property type="evidence" value="ECO:0007669"/>
    <property type="project" value="UniProtKB-KW"/>
</dbReference>
<evidence type="ECO:0000256" key="10">
    <source>
        <dbReference type="PIRSR" id="PIRSR604329-50"/>
    </source>
</evidence>
<evidence type="ECO:0000256" key="8">
    <source>
        <dbReference type="ARBA" id="ARBA00023004"/>
    </source>
</evidence>
<dbReference type="InterPro" id="IPR012340">
    <property type="entry name" value="NA-bd_OB-fold"/>
</dbReference>
<keyword evidence="2 10" id="KW-0349">Heme</keyword>
<feature type="binding site" description="axial binding residue" evidence="10">
    <location>
        <position position="96"/>
    </location>
    <ligand>
        <name>heme</name>
        <dbReference type="ChEBI" id="CHEBI:30413"/>
    </ligand>
    <ligandPart>
        <name>Fe</name>
        <dbReference type="ChEBI" id="CHEBI:18248"/>
    </ligandPart>
</feature>
<comment type="subcellular location">
    <subcellularLocation>
        <location evidence="1">Membrane</location>
    </subcellularLocation>
</comment>
<sequence>MFSLGSSISFFYSPSDIAKLAESNAEIRLGGKVKTIERFPETTHFIISDDSADLKVIYVGLSPALMREGIDVVVVGKLKDHIMYAKQILIKHDERYYPPENMRSMTEDADS</sequence>
<keyword evidence="9" id="KW-0472">Membrane</keyword>
<keyword evidence="3" id="KW-0812">Transmembrane</keyword>
<dbReference type="GO" id="GO:0005886">
    <property type="term" value="C:plasma membrane"/>
    <property type="evidence" value="ECO:0007669"/>
    <property type="project" value="InterPro"/>
</dbReference>
<evidence type="ECO:0000313" key="11">
    <source>
        <dbReference type="EMBL" id="AHX11719.1"/>
    </source>
</evidence>
<dbReference type="EMBL" id="CP007481">
    <property type="protein sequence ID" value="AHX11719.1"/>
    <property type="molecule type" value="Genomic_DNA"/>
</dbReference>
<dbReference type="SUPFAM" id="SSF82093">
    <property type="entry name" value="Heme chaperone CcmE"/>
    <property type="match status" value="1"/>
</dbReference>
<dbReference type="KEGG" id="nhm:NHE_0793"/>
<dbReference type="GO" id="GO:0017003">
    <property type="term" value="P:protein-heme linkage"/>
    <property type="evidence" value="ECO:0007669"/>
    <property type="project" value="InterPro"/>
</dbReference>
<evidence type="ECO:0000256" key="3">
    <source>
        <dbReference type="ARBA" id="ARBA00022692"/>
    </source>
</evidence>
<dbReference type="GO" id="GO:0017004">
    <property type="term" value="P:cytochrome complex assembly"/>
    <property type="evidence" value="ECO:0007669"/>
    <property type="project" value="UniProtKB-KW"/>
</dbReference>
<dbReference type="Proteomes" id="UP000023755">
    <property type="component" value="Chromosome"/>
</dbReference>
<dbReference type="Gene3D" id="2.40.50.140">
    <property type="entry name" value="Nucleic acid-binding proteins"/>
    <property type="match status" value="1"/>
</dbReference>
<dbReference type="Pfam" id="PF03100">
    <property type="entry name" value="CcmE"/>
    <property type="match status" value="1"/>
</dbReference>
<dbReference type="PANTHER" id="PTHR34128">
    <property type="entry name" value="CYTOCHROME C-TYPE BIOGENESIS PROTEIN CCME HOMOLOG, MITOCHONDRIAL"/>
    <property type="match status" value="1"/>
</dbReference>
<evidence type="ECO:0000256" key="6">
    <source>
        <dbReference type="ARBA" id="ARBA00022968"/>
    </source>
</evidence>
<evidence type="ECO:0000313" key="12">
    <source>
        <dbReference type="Proteomes" id="UP000023755"/>
    </source>
</evidence>
<dbReference type="AlphaFoldDB" id="X5HKW3"/>
<keyword evidence="5" id="KW-0201">Cytochrome c-type biogenesis</keyword>
<keyword evidence="7" id="KW-1133">Transmembrane helix</keyword>
<evidence type="ECO:0000256" key="4">
    <source>
        <dbReference type="ARBA" id="ARBA00022723"/>
    </source>
</evidence>
<gene>
    <name evidence="11" type="ORF">NHE_0793</name>
</gene>
<evidence type="ECO:0000256" key="2">
    <source>
        <dbReference type="ARBA" id="ARBA00022617"/>
    </source>
</evidence>